<dbReference type="FunFam" id="1.10.10.1210:FF:000001">
    <property type="entry name" value="melanoma-associated antigen D1"/>
    <property type="match status" value="1"/>
</dbReference>
<dbReference type="GeneID" id="103251349"/>
<dbReference type="Gene3D" id="1.10.10.1210">
    <property type="entry name" value="MAGE homology domain, winged helix WH2 motif"/>
    <property type="match status" value="1"/>
</dbReference>
<dbReference type="Pfam" id="PF12440">
    <property type="entry name" value="MAGE_N"/>
    <property type="match status" value="1"/>
</dbReference>
<feature type="compositionally biased region" description="Low complexity" evidence="1">
    <location>
        <begin position="68"/>
        <end position="77"/>
    </location>
</feature>
<dbReference type="InterPro" id="IPR037445">
    <property type="entry name" value="MAGE"/>
</dbReference>
<dbReference type="InterPro" id="IPR002190">
    <property type="entry name" value="MHD_dom"/>
</dbReference>
<dbReference type="KEGG" id="csyr:103251349"/>
<feature type="compositionally biased region" description="Polar residues" evidence="1">
    <location>
        <begin position="88"/>
        <end position="101"/>
    </location>
</feature>
<dbReference type="RefSeq" id="XP_008048123.1">
    <property type="nucleotide sequence ID" value="XM_008049932.1"/>
</dbReference>
<dbReference type="FunFam" id="1.10.10.1200:FF:000007">
    <property type="entry name" value="Melanoma-associated antigen C2"/>
    <property type="match status" value="1"/>
</dbReference>
<sequence length="343" mass="38235">MPRGHKSKLRAREKRRQAHGEDPDLRGSQTSAVEEEEFPPSLSPCGSASQSASAAGLPQESQRARFTSPPASASSCADSDEGAKSQDAESLSSFHTGASSEGSDHDPLYRKTGKLVRFLLDKYKTKESITEAEMLKIVNRKYKRHFSEILKRASESLELVFGLDLKQVDPSNHTYALVPKLAPSDEGNLSHGRGLPKNGILMPLLAMIFMNGNRVSEEKMWEFLEDMGLHDGRKHFLYGEPRKLVTIDLVQAKYLEYQQVPNSDPPCYEFLWGPRAHAETSKMKVLEFLAKINNTVPSTFQSRYEEALRDEEERSRVRAATRAGATAVARAHARVSSSRCSQP</sequence>
<dbReference type="CTD" id="645864"/>
<reference evidence="4" key="1">
    <citation type="submission" date="2025-08" db="UniProtKB">
        <authorList>
            <consortium name="RefSeq"/>
        </authorList>
    </citation>
    <scope>IDENTIFICATION</scope>
</reference>
<dbReference type="PANTHER" id="PTHR11736:SF88">
    <property type="entry name" value="MELANOMA-ASSOCIATED ANTIGEN B17"/>
    <property type="match status" value="1"/>
</dbReference>
<dbReference type="PROSITE" id="PS50838">
    <property type="entry name" value="MAGE"/>
    <property type="match status" value="1"/>
</dbReference>
<dbReference type="InterPro" id="IPR041898">
    <property type="entry name" value="MAGE_WH1"/>
</dbReference>
<dbReference type="GO" id="GO:0005634">
    <property type="term" value="C:nucleus"/>
    <property type="evidence" value="ECO:0007669"/>
    <property type="project" value="TreeGrafter"/>
</dbReference>
<feature type="region of interest" description="Disordered" evidence="1">
    <location>
        <begin position="1"/>
        <end position="107"/>
    </location>
</feature>
<dbReference type="AlphaFoldDB" id="A0A1U7SVD6"/>
<protein>
    <submittedName>
        <fullName evidence="4">Melanoma-associated antigen B17</fullName>
    </submittedName>
</protein>
<dbReference type="OrthoDB" id="205198at2759"/>
<evidence type="ECO:0000256" key="1">
    <source>
        <dbReference type="SAM" id="MobiDB-lite"/>
    </source>
</evidence>
<dbReference type="InterPro" id="IPR041899">
    <property type="entry name" value="MAGE_WH2"/>
</dbReference>
<evidence type="ECO:0000313" key="4">
    <source>
        <dbReference type="RefSeq" id="XP_008048123.1"/>
    </source>
</evidence>
<dbReference type="Gene3D" id="1.10.10.1200">
    <property type="entry name" value="MAGE homology domain, winged helix WH1 motif"/>
    <property type="match status" value="1"/>
</dbReference>
<keyword evidence="3" id="KW-1185">Reference proteome</keyword>
<accession>A0A1U7SVD6</accession>
<dbReference type="SMART" id="SM01373">
    <property type="entry name" value="MAGE"/>
    <property type="match status" value="1"/>
</dbReference>
<dbReference type="PANTHER" id="PTHR11736">
    <property type="entry name" value="MELANOMA-ASSOCIATED ANTIGEN MAGE ANTIGEN"/>
    <property type="match status" value="1"/>
</dbReference>
<dbReference type="STRING" id="1868482.ENSTSYP00000025427"/>
<feature type="domain" description="MAGE" evidence="2">
    <location>
        <begin position="108"/>
        <end position="307"/>
    </location>
</feature>
<dbReference type="GO" id="GO:0000122">
    <property type="term" value="P:negative regulation of transcription by RNA polymerase II"/>
    <property type="evidence" value="ECO:0007669"/>
    <property type="project" value="TreeGrafter"/>
</dbReference>
<proteinExistence type="predicted"/>
<dbReference type="SMART" id="SM01392">
    <property type="entry name" value="MAGE_N"/>
    <property type="match status" value="1"/>
</dbReference>
<gene>
    <name evidence="4" type="primary">MAGEB17</name>
</gene>
<evidence type="ECO:0000259" key="2">
    <source>
        <dbReference type="PROSITE" id="PS50838"/>
    </source>
</evidence>
<dbReference type="Proteomes" id="UP000189704">
    <property type="component" value="Unplaced"/>
</dbReference>
<name>A0A1U7SVD6_CARSF</name>
<feature type="compositionally biased region" description="Low complexity" evidence="1">
    <location>
        <begin position="43"/>
        <end position="59"/>
    </location>
</feature>
<dbReference type="InterPro" id="IPR021072">
    <property type="entry name" value="MAGE_N"/>
</dbReference>
<organism evidence="3 4">
    <name type="scientific">Carlito syrichta</name>
    <name type="common">Philippine tarsier</name>
    <name type="synonym">Tarsius syrichta</name>
    <dbReference type="NCBI Taxonomy" id="1868482"/>
    <lineage>
        <taxon>Eukaryota</taxon>
        <taxon>Metazoa</taxon>
        <taxon>Chordata</taxon>
        <taxon>Craniata</taxon>
        <taxon>Vertebrata</taxon>
        <taxon>Euteleostomi</taxon>
        <taxon>Mammalia</taxon>
        <taxon>Eutheria</taxon>
        <taxon>Euarchontoglires</taxon>
        <taxon>Primates</taxon>
        <taxon>Haplorrhini</taxon>
        <taxon>Tarsiiformes</taxon>
        <taxon>Tarsiidae</taxon>
        <taxon>Carlito</taxon>
    </lineage>
</organism>
<dbReference type="Pfam" id="PF01454">
    <property type="entry name" value="MAGE"/>
    <property type="match status" value="1"/>
</dbReference>
<evidence type="ECO:0000313" key="3">
    <source>
        <dbReference type="Proteomes" id="UP000189704"/>
    </source>
</evidence>
<feature type="compositionally biased region" description="Basic residues" evidence="1">
    <location>
        <begin position="1"/>
        <end position="17"/>
    </location>
</feature>